<sequence>MASRIKIEPEQIQRIGERFLECCEQNLAMAKELKALIDGLGGDWEGKTRERFYTSYQDAHKQLESASTTLKSVGDELKAIAERFKKTDLST</sequence>
<dbReference type="InterPro" id="IPR010310">
    <property type="entry name" value="T7SS_ESAT-6-like"/>
</dbReference>
<gene>
    <name evidence="2" type="ORF">AWM70_12540</name>
</gene>
<protein>
    <recommendedName>
        <fullName evidence="1">ESAT-6-like protein</fullName>
    </recommendedName>
</protein>
<organism evidence="2 3">
    <name type="scientific">Paenibacillus yonginensis</name>
    <dbReference type="NCBI Taxonomy" id="1462996"/>
    <lineage>
        <taxon>Bacteria</taxon>
        <taxon>Bacillati</taxon>
        <taxon>Bacillota</taxon>
        <taxon>Bacilli</taxon>
        <taxon>Bacillales</taxon>
        <taxon>Paenibacillaceae</taxon>
        <taxon>Paenibacillus</taxon>
    </lineage>
</organism>
<keyword evidence="3" id="KW-1185">Reference proteome</keyword>
<dbReference type="RefSeq" id="WP_068696869.1">
    <property type="nucleotide sequence ID" value="NZ_CP014167.1"/>
</dbReference>
<proteinExistence type="inferred from homology"/>
<dbReference type="Gene3D" id="1.10.287.850">
    <property type="entry name" value="HP0062-like domain"/>
    <property type="match status" value="1"/>
</dbReference>
<dbReference type="Pfam" id="PF06013">
    <property type="entry name" value="WXG100"/>
    <property type="match status" value="1"/>
</dbReference>
<dbReference type="STRING" id="1462996.AWM70_12540"/>
<dbReference type="AlphaFoldDB" id="A0A1B1N1M1"/>
<dbReference type="OrthoDB" id="4978934at2"/>
<dbReference type="KEGG" id="pyg:AWM70_12540"/>
<dbReference type="NCBIfam" id="TIGR03930">
    <property type="entry name" value="WXG100_ESAT6"/>
    <property type="match status" value="1"/>
</dbReference>
<accession>A0A1B1N1M1</accession>
<evidence type="ECO:0000313" key="3">
    <source>
        <dbReference type="Proteomes" id="UP000092573"/>
    </source>
</evidence>
<name>A0A1B1N1M1_9BACL</name>
<dbReference type="Proteomes" id="UP000092573">
    <property type="component" value="Chromosome"/>
</dbReference>
<evidence type="ECO:0000256" key="1">
    <source>
        <dbReference type="RuleBase" id="RU362001"/>
    </source>
</evidence>
<reference evidence="2 3" key="1">
    <citation type="submission" date="2016-01" db="EMBL/GenBank/DDBJ databases">
        <title>Complete Genome Sequence of Paenibacillus yonginensis DCY84, a novel Plant Growth-Promoting Bacteria with Elicitation of Induced Systemic Resistance.</title>
        <authorList>
            <person name="Kim Y.J."/>
            <person name="Yang D.C."/>
            <person name="Sukweenadhi J."/>
        </authorList>
    </citation>
    <scope>NUCLEOTIDE SEQUENCE [LARGE SCALE GENOMIC DNA]</scope>
    <source>
        <strain evidence="2 3">DCY84</strain>
    </source>
</reference>
<comment type="similarity">
    <text evidence="1">Belongs to the WXG100 family.</text>
</comment>
<dbReference type="InterPro" id="IPR036689">
    <property type="entry name" value="ESAT-6-like_sf"/>
</dbReference>
<dbReference type="SUPFAM" id="SSF140453">
    <property type="entry name" value="EsxAB dimer-like"/>
    <property type="match status" value="1"/>
</dbReference>
<dbReference type="EMBL" id="CP014167">
    <property type="protein sequence ID" value="ANS75332.1"/>
    <property type="molecule type" value="Genomic_DNA"/>
</dbReference>
<evidence type="ECO:0000313" key="2">
    <source>
        <dbReference type="EMBL" id="ANS75332.1"/>
    </source>
</evidence>